<proteinExistence type="predicted"/>
<dbReference type="Pfam" id="PF14124">
    <property type="entry name" value="DUF4291"/>
    <property type="match status" value="1"/>
</dbReference>
<protein>
    <submittedName>
        <fullName evidence="1">DUF4291 domain-containing protein</fullName>
    </submittedName>
</protein>
<gene>
    <name evidence="1" type="ORF">V5E97_08850</name>
</gene>
<accession>A0AAU7CL05</accession>
<organism evidence="1">
    <name type="scientific">Singulisphaera sp. Ch08</name>
    <dbReference type="NCBI Taxonomy" id="3120278"/>
    <lineage>
        <taxon>Bacteria</taxon>
        <taxon>Pseudomonadati</taxon>
        <taxon>Planctomycetota</taxon>
        <taxon>Planctomycetia</taxon>
        <taxon>Isosphaerales</taxon>
        <taxon>Isosphaeraceae</taxon>
        <taxon>Singulisphaera</taxon>
    </lineage>
</organism>
<dbReference type="PANTHER" id="PTHR38567:SF1">
    <property type="entry name" value="DUF4291 DOMAIN-CONTAINING PROTEIN"/>
    <property type="match status" value="1"/>
</dbReference>
<dbReference type="RefSeq" id="WP_406698980.1">
    <property type="nucleotide sequence ID" value="NZ_CP155447.1"/>
</dbReference>
<dbReference type="EMBL" id="CP155447">
    <property type="protein sequence ID" value="XBH06128.1"/>
    <property type="molecule type" value="Genomic_DNA"/>
</dbReference>
<sequence>MNLLTEPYLAQKDRWPRIGRHILAQFDDESVVVYQAYSQAIGHFAARHGYFGGGFSTSRMTWIKPNFLWMMYRSGWGTKENQEVTLAVRLKRDAFDEIHRLAVHSSFDSDSYGSQVGWKQAVADSDVRLQWDPDHGPSGSPVERRAIQLGLRGKVLAKYAKEWLLDIQDISGFVGEQRANAAIPYDRLVTPREAVYLVGDPVVAARLGVSRE</sequence>
<reference evidence="1" key="1">
    <citation type="submission" date="2024-05" db="EMBL/GenBank/DDBJ databases">
        <title>Planctomycetes of the genus Singulisphaera possess chitinolytic capabilities.</title>
        <authorList>
            <person name="Ivanova A."/>
        </authorList>
    </citation>
    <scope>NUCLEOTIDE SEQUENCE</scope>
    <source>
        <strain evidence="1">Ch08T</strain>
    </source>
</reference>
<dbReference type="InterPro" id="IPR025633">
    <property type="entry name" value="DUF4291"/>
</dbReference>
<dbReference type="PANTHER" id="PTHR38567">
    <property type="entry name" value="DUF4291 DOMAIN-CONTAINING PROTEIN"/>
    <property type="match status" value="1"/>
</dbReference>
<name>A0AAU7CL05_9BACT</name>
<evidence type="ECO:0000313" key="1">
    <source>
        <dbReference type="EMBL" id="XBH06128.1"/>
    </source>
</evidence>
<dbReference type="AlphaFoldDB" id="A0AAU7CL05"/>